<dbReference type="OrthoDB" id="10419020at2759"/>
<reference evidence="2 3" key="1">
    <citation type="submission" date="2012-04" db="EMBL/GenBank/DDBJ databases">
        <title>The Genome Sequence of Saprolegnia declina VS20.</title>
        <authorList>
            <consortium name="The Broad Institute Genome Sequencing Platform"/>
            <person name="Russ C."/>
            <person name="Nusbaum C."/>
            <person name="Tyler B."/>
            <person name="van West P."/>
            <person name="Dieguez-Uribeondo J."/>
            <person name="de Bruijn I."/>
            <person name="Tripathy S."/>
            <person name="Jiang R."/>
            <person name="Young S.K."/>
            <person name="Zeng Q."/>
            <person name="Gargeya S."/>
            <person name="Fitzgerald M."/>
            <person name="Haas B."/>
            <person name="Abouelleil A."/>
            <person name="Alvarado L."/>
            <person name="Arachchi H.M."/>
            <person name="Berlin A."/>
            <person name="Chapman S.B."/>
            <person name="Goldberg J."/>
            <person name="Griggs A."/>
            <person name="Gujja S."/>
            <person name="Hansen M."/>
            <person name="Howarth C."/>
            <person name="Imamovic A."/>
            <person name="Larimer J."/>
            <person name="McCowen C."/>
            <person name="Montmayeur A."/>
            <person name="Murphy C."/>
            <person name="Neiman D."/>
            <person name="Pearson M."/>
            <person name="Priest M."/>
            <person name="Roberts A."/>
            <person name="Saif S."/>
            <person name="Shea T."/>
            <person name="Sisk P."/>
            <person name="Sykes S."/>
            <person name="Wortman J."/>
            <person name="Nusbaum C."/>
            <person name="Birren B."/>
        </authorList>
    </citation>
    <scope>NUCLEOTIDE SEQUENCE [LARGE SCALE GENOMIC DNA]</scope>
    <source>
        <strain evidence="2 3">VS20</strain>
    </source>
</reference>
<feature type="transmembrane region" description="Helical" evidence="1">
    <location>
        <begin position="30"/>
        <end position="51"/>
    </location>
</feature>
<dbReference type="VEuPathDB" id="FungiDB:SDRG_01096"/>
<accession>T0SE20</accession>
<keyword evidence="3" id="KW-1185">Reference proteome</keyword>
<dbReference type="AlphaFoldDB" id="T0SE20"/>
<gene>
    <name evidence="2" type="ORF">SDRG_01096</name>
</gene>
<dbReference type="InParanoid" id="T0SE20"/>
<organism evidence="2 3">
    <name type="scientific">Saprolegnia diclina (strain VS20)</name>
    <dbReference type="NCBI Taxonomy" id="1156394"/>
    <lineage>
        <taxon>Eukaryota</taxon>
        <taxon>Sar</taxon>
        <taxon>Stramenopiles</taxon>
        <taxon>Oomycota</taxon>
        <taxon>Saprolegniomycetes</taxon>
        <taxon>Saprolegniales</taxon>
        <taxon>Saprolegniaceae</taxon>
        <taxon>Saprolegnia</taxon>
    </lineage>
</organism>
<dbReference type="GeneID" id="19941823"/>
<protein>
    <submittedName>
        <fullName evidence="2">Uncharacterized protein</fullName>
    </submittedName>
</protein>
<evidence type="ECO:0000313" key="2">
    <source>
        <dbReference type="EMBL" id="EQC41117.1"/>
    </source>
</evidence>
<feature type="transmembrane region" description="Helical" evidence="1">
    <location>
        <begin position="63"/>
        <end position="87"/>
    </location>
</feature>
<dbReference type="EMBL" id="JH767134">
    <property type="protein sequence ID" value="EQC41117.1"/>
    <property type="molecule type" value="Genomic_DNA"/>
</dbReference>
<dbReference type="RefSeq" id="XP_008604831.1">
    <property type="nucleotide sequence ID" value="XM_008606609.1"/>
</dbReference>
<evidence type="ECO:0000313" key="3">
    <source>
        <dbReference type="Proteomes" id="UP000030762"/>
    </source>
</evidence>
<name>T0SE20_SAPDV</name>
<keyword evidence="1" id="KW-0472">Membrane</keyword>
<keyword evidence="1" id="KW-0812">Transmembrane</keyword>
<dbReference type="Proteomes" id="UP000030762">
    <property type="component" value="Unassembled WGS sequence"/>
</dbReference>
<proteinExistence type="predicted"/>
<sequence length="279" mass="30455">MLLGLQAPNPCFDVLEYMDHGYTNLVTSEYIWLGPQLATYIAQFVVVLVALGSVKSDISVSILVDLVAGTTYALVLLVFSLLGKYYLVFNLSSILTSDSLVSMSLISVTSFYHNLIVSHVWPSKLFVAITPSVIRTGVVHRGLLTLLALTVTATEVCLGCTYNESVQIGTNPTPCVFGTGDCFNAINLPVVACVVGYPCLLTLYTVAITTYVRRQPRALFVAAEWMSFRQVELETTPNHVPATTFETFCCDKRLDQLLQARYLCVDVPSGKIGTPSSQS</sequence>
<keyword evidence="1" id="KW-1133">Transmembrane helix</keyword>
<evidence type="ECO:0000256" key="1">
    <source>
        <dbReference type="SAM" id="Phobius"/>
    </source>
</evidence>